<keyword evidence="11 13" id="KW-0998">Cell outer membrane</keyword>
<keyword evidence="9 13" id="KW-0564">Palmitate</keyword>
<feature type="signal peptide" evidence="14">
    <location>
        <begin position="1"/>
        <end position="20"/>
    </location>
</feature>
<dbReference type="RefSeq" id="WP_019018114.1">
    <property type="nucleotide sequence ID" value="NZ_BMXD01000002.1"/>
</dbReference>
<dbReference type="SUPFAM" id="SSF89392">
    <property type="entry name" value="Prokaryotic lipoproteins and lipoprotein localization factors"/>
    <property type="match status" value="1"/>
</dbReference>
<evidence type="ECO:0000256" key="1">
    <source>
        <dbReference type="ARBA" id="ARBA00004459"/>
    </source>
</evidence>
<evidence type="ECO:0000256" key="10">
    <source>
        <dbReference type="ARBA" id="ARBA00023186"/>
    </source>
</evidence>
<keyword evidence="16" id="KW-1185">Reference proteome</keyword>
<evidence type="ECO:0000256" key="12">
    <source>
        <dbReference type="ARBA" id="ARBA00023288"/>
    </source>
</evidence>
<evidence type="ECO:0000256" key="5">
    <source>
        <dbReference type="ARBA" id="ARBA00022448"/>
    </source>
</evidence>
<keyword evidence="6 13" id="KW-0732">Signal</keyword>
<evidence type="ECO:0000256" key="6">
    <source>
        <dbReference type="ARBA" id="ARBA00022729"/>
    </source>
</evidence>
<evidence type="ECO:0000256" key="14">
    <source>
        <dbReference type="SAM" id="SignalP"/>
    </source>
</evidence>
<evidence type="ECO:0000256" key="11">
    <source>
        <dbReference type="ARBA" id="ARBA00023237"/>
    </source>
</evidence>
<evidence type="ECO:0000313" key="15">
    <source>
        <dbReference type="EMBL" id="MFC3292502.1"/>
    </source>
</evidence>
<evidence type="ECO:0000256" key="9">
    <source>
        <dbReference type="ARBA" id="ARBA00023139"/>
    </source>
</evidence>
<reference evidence="16" key="1">
    <citation type="journal article" date="2019" name="Int. J. Syst. Evol. Microbiol.">
        <title>The Global Catalogue of Microorganisms (GCM) 10K type strain sequencing project: providing services to taxonomists for standard genome sequencing and annotation.</title>
        <authorList>
            <consortium name="The Broad Institute Genomics Platform"/>
            <consortium name="The Broad Institute Genome Sequencing Center for Infectious Disease"/>
            <person name="Wu L."/>
            <person name="Ma J."/>
        </authorList>
    </citation>
    <scope>NUCLEOTIDE SEQUENCE [LARGE SCALE GENOMIC DNA]</scope>
    <source>
        <strain evidence="16">KCTC 12847</strain>
    </source>
</reference>
<comment type="similarity">
    <text evidence="2 13">Belongs to the LolB family.</text>
</comment>
<name>A0ABV7M0X3_9GAMM</name>
<evidence type="ECO:0000256" key="2">
    <source>
        <dbReference type="ARBA" id="ARBA00009696"/>
    </source>
</evidence>
<sequence>MKRFTALLFCLALLSGCASQTPTPDVPRNQVAWSEQRDRVEALDAWRLAGKVGLRTPQDAVSANLDWMQTGFDYRILISGPFGAGRSVLESSAQGVTLTTSDGRFEAETAEQLMEDQLGWALPVSALDRWVRGLPAYILPHQTTTDDQGFPTQLRQAGWTINYRDWTWEPELSGGLWLPRRLVMTIDDFRATLVVNEWHPIDTGTDA</sequence>
<gene>
    <name evidence="13 15" type="primary">lolB</name>
    <name evidence="15" type="ORF">ACFOEI_10525</name>
</gene>
<evidence type="ECO:0000256" key="4">
    <source>
        <dbReference type="ARBA" id="ARBA00016202"/>
    </source>
</evidence>
<evidence type="ECO:0000256" key="3">
    <source>
        <dbReference type="ARBA" id="ARBA00011245"/>
    </source>
</evidence>
<evidence type="ECO:0000256" key="7">
    <source>
        <dbReference type="ARBA" id="ARBA00022927"/>
    </source>
</evidence>
<evidence type="ECO:0000256" key="8">
    <source>
        <dbReference type="ARBA" id="ARBA00023136"/>
    </source>
</evidence>
<keyword evidence="7 13" id="KW-0653">Protein transport</keyword>
<dbReference type="HAMAP" id="MF_00233">
    <property type="entry name" value="LolB"/>
    <property type="match status" value="1"/>
</dbReference>
<dbReference type="Pfam" id="PF03550">
    <property type="entry name" value="LolB"/>
    <property type="match status" value="1"/>
</dbReference>
<dbReference type="Proteomes" id="UP001595640">
    <property type="component" value="Unassembled WGS sequence"/>
</dbReference>
<accession>A0ABV7M0X3</accession>
<keyword evidence="12 13" id="KW-0449">Lipoprotein</keyword>
<dbReference type="PROSITE" id="PS51257">
    <property type="entry name" value="PROKAR_LIPOPROTEIN"/>
    <property type="match status" value="1"/>
</dbReference>
<dbReference type="EMBL" id="JBHRUH010000015">
    <property type="protein sequence ID" value="MFC3292502.1"/>
    <property type="molecule type" value="Genomic_DNA"/>
</dbReference>
<dbReference type="Gene3D" id="2.50.20.10">
    <property type="entry name" value="Lipoprotein localisation LolA/LolB/LppX"/>
    <property type="match status" value="1"/>
</dbReference>
<comment type="subunit">
    <text evidence="3 13">Monomer.</text>
</comment>
<comment type="caution">
    <text evidence="15">The sequence shown here is derived from an EMBL/GenBank/DDBJ whole genome shotgun (WGS) entry which is preliminary data.</text>
</comment>
<dbReference type="CDD" id="cd16326">
    <property type="entry name" value="LolB"/>
    <property type="match status" value="1"/>
</dbReference>
<dbReference type="InterPro" id="IPR029046">
    <property type="entry name" value="LolA/LolB/LppX"/>
</dbReference>
<comment type="function">
    <text evidence="13">Plays a critical role in the incorporation of lipoproteins in the outer membrane after they are released by the LolA protein.</text>
</comment>
<feature type="chain" id="PRO_5046359084" description="Outer-membrane lipoprotein LolB" evidence="14">
    <location>
        <begin position="21"/>
        <end position="207"/>
    </location>
</feature>
<evidence type="ECO:0000256" key="13">
    <source>
        <dbReference type="HAMAP-Rule" id="MF_00233"/>
    </source>
</evidence>
<protein>
    <recommendedName>
        <fullName evidence="4 13">Outer-membrane lipoprotein LolB</fullName>
    </recommendedName>
</protein>
<organism evidence="15 16">
    <name type="scientific">Modicisalibacter luteus</name>
    <dbReference type="NCBI Taxonomy" id="453962"/>
    <lineage>
        <taxon>Bacteria</taxon>
        <taxon>Pseudomonadati</taxon>
        <taxon>Pseudomonadota</taxon>
        <taxon>Gammaproteobacteria</taxon>
        <taxon>Oceanospirillales</taxon>
        <taxon>Halomonadaceae</taxon>
        <taxon>Modicisalibacter</taxon>
    </lineage>
</organism>
<proteinExistence type="inferred from homology"/>
<keyword evidence="5 13" id="KW-0813">Transport</keyword>
<keyword evidence="10 13" id="KW-0143">Chaperone</keyword>
<dbReference type="InterPro" id="IPR004565">
    <property type="entry name" value="OM_lipoprot_LolB"/>
</dbReference>
<comment type="subcellular location">
    <subcellularLocation>
        <location evidence="1 13">Cell outer membrane</location>
        <topology evidence="1 13">Lipid-anchor</topology>
    </subcellularLocation>
</comment>
<dbReference type="NCBIfam" id="TIGR00548">
    <property type="entry name" value="lolB"/>
    <property type="match status" value="1"/>
</dbReference>
<evidence type="ECO:0000313" key="16">
    <source>
        <dbReference type="Proteomes" id="UP001595640"/>
    </source>
</evidence>
<keyword evidence="8 13" id="KW-0472">Membrane</keyword>